<keyword evidence="3" id="KW-0808">Transferase</keyword>
<evidence type="ECO:0000256" key="6">
    <source>
        <dbReference type="ARBA" id="ARBA00023268"/>
    </source>
</evidence>
<dbReference type="SMART" id="SM00823">
    <property type="entry name" value="PKS_PP"/>
    <property type="match status" value="1"/>
</dbReference>
<feature type="domain" description="Carrier" evidence="10">
    <location>
        <begin position="2523"/>
        <end position="2600"/>
    </location>
</feature>
<dbReference type="GO" id="GO:0004312">
    <property type="term" value="F:fatty acid synthase activity"/>
    <property type="evidence" value="ECO:0007669"/>
    <property type="project" value="TreeGrafter"/>
</dbReference>
<dbReference type="STRING" id="1043005.A0A074YAA3"/>
<dbReference type="InterPro" id="IPR020806">
    <property type="entry name" value="PKS_PP-bd"/>
</dbReference>
<dbReference type="RefSeq" id="XP_013341292.1">
    <property type="nucleotide sequence ID" value="XM_013485838.1"/>
</dbReference>
<evidence type="ECO:0000256" key="7">
    <source>
        <dbReference type="ARBA" id="ARBA00023315"/>
    </source>
</evidence>
<dbReference type="Pfam" id="PF16197">
    <property type="entry name" value="KAsynt_C_assoc"/>
    <property type="match status" value="1"/>
</dbReference>
<dbReference type="InterPro" id="IPR014031">
    <property type="entry name" value="Ketoacyl_synth_C"/>
</dbReference>
<keyword evidence="14" id="KW-1185">Reference proteome</keyword>
<keyword evidence="5" id="KW-0560">Oxidoreductase</keyword>
<dbReference type="InterPro" id="IPR057326">
    <property type="entry name" value="KR_dom"/>
</dbReference>
<dbReference type="Pfam" id="PF02801">
    <property type="entry name" value="Ketoacyl-synt_C"/>
    <property type="match status" value="1"/>
</dbReference>
<dbReference type="Pfam" id="PF14765">
    <property type="entry name" value="PS-DH"/>
    <property type="match status" value="1"/>
</dbReference>
<dbReference type="SMART" id="SM00825">
    <property type="entry name" value="PKS_KS"/>
    <property type="match status" value="1"/>
</dbReference>
<reference evidence="13 14" key="1">
    <citation type="journal article" date="2014" name="BMC Genomics">
        <title>Genome sequencing of four Aureobasidium pullulans varieties: biotechnological potential, stress tolerance, and description of new species.</title>
        <authorList>
            <person name="Gostin Ar C."/>
            <person name="Ohm R.A."/>
            <person name="Kogej T."/>
            <person name="Sonjak S."/>
            <person name="Turk M."/>
            <person name="Zajc J."/>
            <person name="Zalar P."/>
            <person name="Grube M."/>
            <person name="Sun H."/>
            <person name="Han J."/>
            <person name="Sharma A."/>
            <person name="Chiniquy J."/>
            <person name="Ngan C.Y."/>
            <person name="Lipzen A."/>
            <person name="Barry K."/>
            <person name="Grigoriev I.V."/>
            <person name="Gunde-Cimerman N."/>
        </authorList>
    </citation>
    <scope>NUCLEOTIDE SEQUENCE [LARGE SCALE GENOMIC DNA]</scope>
    <source>
        <strain evidence="13 14">EXF-2481</strain>
    </source>
</reference>
<evidence type="ECO:0000256" key="9">
    <source>
        <dbReference type="SAM" id="MobiDB-lite"/>
    </source>
</evidence>
<keyword evidence="6" id="KW-0511">Multifunctional enzyme</keyword>
<dbReference type="InterPro" id="IPR006162">
    <property type="entry name" value="Ppantetheine_attach_site"/>
</dbReference>
<evidence type="ECO:0000256" key="8">
    <source>
        <dbReference type="PROSITE-ProRule" id="PRU01363"/>
    </source>
</evidence>
<dbReference type="Pfam" id="PF23114">
    <property type="entry name" value="NAD-bd_HRPKS_sdrA"/>
    <property type="match status" value="1"/>
</dbReference>
<feature type="region of interest" description="Disordered" evidence="9">
    <location>
        <begin position="457"/>
        <end position="495"/>
    </location>
</feature>
<dbReference type="InterPro" id="IPR018201">
    <property type="entry name" value="Ketoacyl_synth_AS"/>
</dbReference>
<accession>A0A074YAA3</accession>
<evidence type="ECO:0000259" key="11">
    <source>
        <dbReference type="PROSITE" id="PS52004"/>
    </source>
</evidence>
<feature type="region of interest" description="C-terminal hotdog fold" evidence="8">
    <location>
        <begin position="1150"/>
        <end position="1304"/>
    </location>
</feature>
<evidence type="ECO:0000313" key="13">
    <source>
        <dbReference type="EMBL" id="KEQ92914.1"/>
    </source>
</evidence>
<dbReference type="InterPro" id="IPR014030">
    <property type="entry name" value="Ketoacyl_synth_N"/>
</dbReference>
<protein>
    <submittedName>
        <fullName evidence="13">Uncharacterized protein</fullName>
    </submittedName>
</protein>
<dbReference type="FunFam" id="3.40.50.720:FF:000209">
    <property type="entry name" value="Polyketide synthase Pks12"/>
    <property type="match status" value="1"/>
</dbReference>
<dbReference type="InterPro" id="IPR001227">
    <property type="entry name" value="Ac_transferase_dom_sf"/>
</dbReference>
<gene>
    <name evidence="13" type="ORF">AUEXF2481DRAFT_7276</name>
</gene>
<evidence type="ECO:0000256" key="3">
    <source>
        <dbReference type="ARBA" id="ARBA00022679"/>
    </source>
</evidence>
<dbReference type="Pfam" id="PF00109">
    <property type="entry name" value="ketoacyl-synt"/>
    <property type="match status" value="1"/>
</dbReference>
<evidence type="ECO:0000259" key="12">
    <source>
        <dbReference type="PROSITE" id="PS52019"/>
    </source>
</evidence>
<evidence type="ECO:0000256" key="4">
    <source>
        <dbReference type="ARBA" id="ARBA00022857"/>
    </source>
</evidence>
<keyword evidence="2" id="KW-0597">Phosphoprotein</keyword>
<dbReference type="SUPFAM" id="SSF53335">
    <property type="entry name" value="S-adenosyl-L-methionine-dependent methyltransferases"/>
    <property type="match status" value="1"/>
</dbReference>
<dbReference type="HOGENOM" id="CLU_000022_31_0_1"/>
<dbReference type="PROSITE" id="PS00606">
    <property type="entry name" value="KS3_1"/>
    <property type="match status" value="1"/>
</dbReference>
<dbReference type="InParanoid" id="A0A074YAA3"/>
<dbReference type="InterPro" id="IPR036291">
    <property type="entry name" value="NAD(P)-bd_dom_sf"/>
</dbReference>
<evidence type="ECO:0000313" key="14">
    <source>
        <dbReference type="Proteomes" id="UP000030641"/>
    </source>
</evidence>
<dbReference type="InterPro" id="IPR050091">
    <property type="entry name" value="PKS_NRPS_Biosynth_Enz"/>
</dbReference>
<dbReference type="GO" id="GO:1901336">
    <property type="term" value="P:lactone biosynthetic process"/>
    <property type="evidence" value="ECO:0007669"/>
    <property type="project" value="UniProtKB-ARBA"/>
</dbReference>
<dbReference type="SUPFAM" id="SSF52151">
    <property type="entry name" value="FabD/lysophospholipase-like"/>
    <property type="match status" value="1"/>
</dbReference>
<feature type="compositionally biased region" description="Polar residues" evidence="9">
    <location>
        <begin position="457"/>
        <end position="471"/>
    </location>
</feature>
<dbReference type="OrthoDB" id="329835at2759"/>
<dbReference type="Pfam" id="PF08242">
    <property type="entry name" value="Methyltransf_12"/>
    <property type="match status" value="1"/>
</dbReference>
<dbReference type="Gene3D" id="3.10.129.110">
    <property type="entry name" value="Polyketide synthase dehydratase"/>
    <property type="match status" value="1"/>
</dbReference>
<dbReference type="Pfam" id="PF21089">
    <property type="entry name" value="PKS_DH_N"/>
    <property type="match status" value="1"/>
</dbReference>
<dbReference type="GO" id="GO:0004315">
    <property type="term" value="F:3-oxoacyl-[acyl-carrier-protein] synthase activity"/>
    <property type="evidence" value="ECO:0007669"/>
    <property type="project" value="InterPro"/>
</dbReference>
<dbReference type="InterPro" id="IPR013968">
    <property type="entry name" value="PKS_KR"/>
</dbReference>
<dbReference type="InterPro" id="IPR016036">
    <property type="entry name" value="Malonyl_transacylase_ACP-bd"/>
</dbReference>
<dbReference type="InterPro" id="IPR042104">
    <property type="entry name" value="PKS_dehydratase_sf"/>
</dbReference>
<dbReference type="GO" id="GO:0031177">
    <property type="term" value="F:phosphopantetheine binding"/>
    <property type="evidence" value="ECO:0007669"/>
    <property type="project" value="InterPro"/>
</dbReference>
<dbReference type="Pfam" id="PF00698">
    <property type="entry name" value="Acyl_transf_1"/>
    <property type="match status" value="1"/>
</dbReference>
<dbReference type="OMA" id="PDIMSAM"/>
<keyword evidence="7" id="KW-0012">Acyltransferase</keyword>
<dbReference type="SUPFAM" id="SSF50129">
    <property type="entry name" value="GroES-like"/>
    <property type="match status" value="1"/>
</dbReference>
<feature type="active site" description="Proton donor; for dehydratase activity" evidence="8">
    <location>
        <position position="1215"/>
    </location>
</feature>
<dbReference type="PROSITE" id="PS00012">
    <property type="entry name" value="PHOSPHOPANTETHEINE"/>
    <property type="match status" value="1"/>
</dbReference>
<dbReference type="Gene3D" id="3.40.50.150">
    <property type="entry name" value="Vaccinia Virus protein VP39"/>
    <property type="match status" value="1"/>
</dbReference>
<dbReference type="Gene3D" id="3.40.366.10">
    <property type="entry name" value="Malonyl-Coenzyme A Acyl Carrier Protein, domain 2"/>
    <property type="match status" value="1"/>
</dbReference>
<dbReference type="PROSITE" id="PS50075">
    <property type="entry name" value="CARRIER"/>
    <property type="match status" value="1"/>
</dbReference>
<dbReference type="InterPro" id="IPR013217">
    <property type="entry name" value="Methyltransf_12"/>
</dbReference>
<feature type="active site" description="Proton acceptor; for dehydratase activity" evidence="8">
    <location>
        <position position="1020"/>
    </location>
</feature>
<dbReference type="InterPro" id="IPR009081">
    <property type="entry name" value="PP-bd_ACP"/>
</dbReference>
<dbReference type="InterPro" id="IPR020807">
    <property type="entry name" value="PKS_DH"/>
</dbReference>
<dbReference type="SUPFAM" id="SSF53901">
    <property type="entry name" value="Thiolase-like"/>
    <property type="match status" value="1"/>
</dbReference>
<feature type="domain" description="PKS/mFAS DH" evidence="12">
    <location>
        <begin position="988"/>
        <end position="1304"/>
    </location>
</feature>
<dbReference type="Gene3D" id="1.10.1200.10">
    <property type="entry name" value="ACP-like"/>
    <property type="match status" value="1"/>
</dbReference>
<proteinExistence type="predicted"/>
<feature type="region of interest" description="N-terminal hotdog fold" evidence="8">
    <location>
        <begin position="988"/>
        <end position="1122"/>
    </location>
</feature>
<dbReference type="CDD" id="cd00833">
    <property type="entry name" value="PKS"/>
    <property type="match status" value="1"/>
</dbReference>
<evidence type="ECO:0000259" key="10">
    <source>
        <dbReference type="PROSITE" id="PS50075"/>
    </source>
</evidence>
<dbReference type="SMART" id="SM00822">
    <property type="entry name" value="PKS_KR"/>
    <property type="match status" value="1"/>
</dbReference>
<feature type="domain" description="Ketosynthase family 3 (KS3)" evidence="11">
    <location>
        <begin position="15"/>
        <end position="441"/>
    </location>
</feature>
<dbReference type="Gene3D" id="3.40.47.10">
    <property type="match status" value="1"/>
</dbReference>
<dbReference type="InterPro" id="IPR029063">
    <property type="entry name" value="SAM-dependent_MTases_sf"/>
</dbReference>
<dbReference type="GO" id="GO:0016491">
    <property type="term" value="F:oxidoreductase activity"/>
    <property type="evidence" value="ECO:0007669"/>
    <property type="project" value="UniProtKB-KW"/>
</dbReference>
<dbReference type="InterPro" id="IPR049551">
    <property type="entry name" value="PKS_DH_C"/>
</dbReference>
<dbReference type="SUPFAM" id="SSF55048">
    <property type="entry name" value="Probable ACP-binding domain of malonyl-CoA ACP transacylase"/>
    <property type="match status" value="1"/>
</dbReference>
<dbReference type="CDD" id="cd02440">
    <property type="entry name" value="AdoMet_MTases"/>
    <property type="match status" value="1"/>
</dbReference>
<dbReference type="InterPro" id="IPR056501">
    <property type="entry name" value="NAD-bd_HRPKS_sdrA"/>
</dbReference>
<dbReference type="GO" id="GO:0006633">
    <property type="term" value="P:fatty acid biosynthetic process"/>
    <property type="evidence" value="ECO:0007669"/>
    <property type="project" value="InterPro"/>
</dbReference>
<dbReference type="Proteomes" id="UP000030641">
    <property type="component" value="Unassembled WGS sequence"/>
</dbReference>
<dbReference type="InterPro" id="IPR032821">
    <property type="entry name" value="PKS_assoc"/>
</dbReference>
<dbReference type="SUPFAM" id="SSF51735">
    <property type="entry name" value="NAD(P)-binding Rossmann-fold domains"/>
    <property type="match status" value="2"/>
</dbReference>
<dbReference type="PROSITE" id="PS52004">
    <property type="entry name" value="KS3_2"/>
    <property type="match status" value="1"/>
</dbReference>
<dbReference type="InterPro" id="IPR036736">
    <property type="entry name" value="ACP-like_sf"/>
</dbReference>
<dbReference type="SMART" id="SM00829">
    <property type="entry name" value="PKS_ER"/>
    <property type="match status" value="1"/>
</dbReference>
<name>A0A074YAA3_AURSE</name>
<dbReference type="Gene3D" id="3.40.50.720">
    <property type="entry name" value="NAD(P)-binding Rossmann-like Domain"/>
    <property type="match status" value="1"/>
</dbReference>
<dbReference type="PROSITE" id="PS52019">
    <property type="entry name" value="PKS_MFAS_DH"/>
    <property type="match status" value="1"/>
</dbReference>
<dbReference type="SUPFAM" id="SSF47336">
    <property type="entry name" value="ACP-like"/>
    <property type="match status" value="1"/>
</dbReference>
<dbReference type="InterPro" id="IPR016039">
    <property type="entry name" value="Thiolase-like"/>
</dbReference>
<dbReference type="SMART" id="SM00827">
    <property type="entry name" value="PKS_AT"/>
    <property type="match status" value="1"/>
</dbReference>
<dbReference type="PANTHER" id="PTHR43775:SF29">
    <property type="entry name" value="ASPERFURANONE POLYKETIDE SYNTHASE AFOG-RELATED"/>
    <property type="match status" value="1"/>
</dbReference>
<dbReference type="Pfam" id="PF23297">
    <property type="entry name" value="ACP_SdgA_C"/>
    <property type="match status" value="1"/>
</dbReference>
<keyword evidence="4" id="KW-0521">NADP</keyword>
<dbReference type="InterPro" id="IPR049900">
    <property type="entry name" value="PKS_mFAS_DH"/>
</dbReference>
<dbReference type="Pfam" id="PF13602">
    <property type="entry name" value="ADH_zinc_N_2"/>
    <property type="match status" value="1"/>
</dbReference>
<dbReference type="EMBL" id="KL584768">
    <property type="protein sequence ID" value="KEQ92914.1"/>
    <property type="molecule type" value="Genomic_DNA"/>
</dbReference>
<dbReference type="GeneID" id="25371148"/>
<dbReference type="InterPro" id="IPR020843">
    <property type="entry name" value="ER"/>
</dbReference>
<sequence>MSQSTNDVHSGLDPVMPIAIIGVAGRYPGDACNPERLWDMISEGRSAMSEVPKDRFNVDAFYHPHNERSGTLNTRNAHFMNRDVSAFDAPFFSITPNEAKAMDPQQRYSLECCYEALENAGIRIPDIAGTDTSVFVGSFSKDYNELSSIDPEEIPLYFGVGTGSAMLSNRLSWWFDLHGPSVSLDVACSSSGAALHLGCQSLRTGESSISIIGGVNLILLPGIMTNMSSLHFLSEDGVCHSFDESANGYSRGEGASFLVIKPLDAALRDGDVIRGVIRNTACGQDGNGNAGITVPNGNAQEALIRKCYADAGLSLADTQYVEAHGTGTQAGDPAETAALSATLGMSRPKGDPLLIGSVKTNVGHLEGAAAALGVTKAIFCLEKGEIPATIGFKTANPRIPMEDWNLRVVDKLTPWPSSGPRRVSINSFGYGGTNAHIIIDDAYHYLKARGLSGNHNTTVSSGSLTPSTPESVDSGLGLSPQSSVSPEDPLSPQGEMDYFSALKRDRQPRLYVWSSNEQPGVQRSAQVYKDYLGKKASKKMAYSSENQLLAKFAHTLSNRRTFLPWKSFAVASSLEELCVNLGAPPVSPVRSVKAPKLGFVFTGQGAQWFAMGRELCAFPSFQRCLADASTHLLSLGSPWSLLEEFNQDEKSSQVNLPAISQPLCTALQIALVDLLAEWNIKPNAVVGHSSGEIAAAYCTGALSREAAWEVAYHRGRLAAILPEIAPLAKGSMLATNVNDVDAQSYINRLIKGYATVACVNSPESTTISGDLTAIVELEEMLKEDGRFARKLQVTTAYHSKHMTAIAELYESAIKDIELNTSKSSVIMFSSVTGHHVEAKQLGPRYWVHNMVKPVEFSGAVHNLCHHTPSKGSRSRKPLVDVLVEIGPHSALQGPLKQIIKAESGKFAEVASISLLSRGRDARITTMEALGTLFQRAYPVNLSGCNGTSQADAFLVDIPPFAFNHGENNRYWHESQASKNTRFRAKPRTDLLGAMIPQSNVLEPVFRNILRVTEIPWIEHHRVQGTILYPAAGMLVMAIESCVTRVDPTRVVEGYELRDVIVGKAIVIPEGESGTETLLKLRPWRTGTRDLASNWEEFRIYSRQGDVWELNCSGLCRPKYKADTKVWFADEEKATWQKKLADFHEVSNSSPKLVDIEAHYGHVASLGYGFSGPFKSVRKIHKGHFRARTEIEIPDTAAMMPRNFEFPHIIHPSTLDCVFQTGIAGASSLDGRIDSALIPVSAQRLFVSVDIPVRAGAVLHCSGRVENEGFENARGSFTVYDDSFSKPLIVLEGVKSSALRQDEFGANQGTNIRKLAAHFHWQQDIEKISLQDLQHVCATARAGEVALDARVTSELEHASYIFMRNVVVNISPKEAASFAPHMQKYYSFMQKTLQDVMQRNIAHQHGYLDWLVATPSEEEALLKRVAASSADGAALCKHGKNLVRVLRGEALAIEVLMEDNLLNNFYQYGVGNAQIYAQLGSVVDLLGHKNPDMKILEIGGGTGGATLPVLSALGGQNGTSPRFSTYTFTDISSGFFEKAHEKFKPWLPFMDFAKMDVSTDPLEQGFKAGQYDLIIAANVLHATASMDETLKNCQKLLKPEGKLIVSEITNCLLRFHMIVGSFEGWWAGAQDGREWGPTMTQEVWNTTLLRNGFSGVELALDDLEDAENHAYTLMVSTASTPPPEVPLGKTVIIRAPQATSELTEFTLMLQQSLEANGAKVRSLDLHEVLAKDLSQTSVISLLDCDADHPFLSDIAQTDFQCVKHIVSTAHYSAFLSRGAAINSEHPFSGLMTGMARCIRAESGPTFALLTLDLDASNAINTDSNVATVVQVYKSGATGTHRRRPDWEYAIRDNKVMIQRILLENGTNELISSLNTTPKRELMPFVQEGRPLTLGIETPGRLDTLQLDDDAQYYTDMKPDDVEIAVGAAGLNFKDVMIAMGQLQEPTLGMDCSGVVSRVGQNVSNVKVGDRVMTWTSGAFCNFARSPASMVSCIPDSMSFAVAASVPLVWSTVVYSLINTARLQNGDSILIHGAAGGVGQAAVMLAKHIGAEIYATVSSESKKQLIMDTYSIPEDHIFSSRDLSFAAGVMRMTRGRGVDVVLNSLAGEALQVSWDCIAWFGRFIEIGKKDIESNTGLSMEPFGRNTTYSSIDLTGLKAHDLKTCSKVFANVVKLLEQGVIAPVQPIVTMPFSKLEEAFRTMQMGKHIGKLVLEVNDNDIVPVIPARVKPYNFRSDATYLLSGGTGGLGRSIAKWMVKQGARNLVFLSRSGPSKPEAQDTISALTEQGARAVAYSCDISNRDDMKRTLDTIRDQGFPPIRGAIQGAMVLHDAMFCNMSHEQYLTALRPKVQGTWNMHELLPKNLDFFVLLSSSAGIAGSRGQSNYAAGNAFQDALAYHRRAIGQAAGAIDLGVVLDVGYVAESTSTEVRENTKRFSFVALREMEVHALIQASITGESIRGQKVPPQIITGLGTGGMAKFAGYKIPWWFSDAKFAHVRDVDTHTVSVETEDTLQLQTLLAAATSFENATEIVGSALVQKLSKSLMVPAEDIELSRPMSRYGVDSLLAVEVRSWLFTELQSDISVFQLLSNGPITDLVKTIIGKSKCVPSAFQAEI</sequence>
<dbReference type="GO" id="GO:0030639">
    <property type="term" value="P:polyketide biosynthetic process"/>
    <property type="evidence" value="ECO:0007669"/>
    <property type="project" value="UniProtKB-ARBA"/>
</dbReference>
<dbReference type="CDD" id="cd05195">
    <property type="entry name" value="enoyl_red"/>
    <property type="match status" value="1"/>
</dbReference>
<dbReference type="SMART" id="SM00826">
    <property type="entry name" value="PKS_DH"/>
    <property type="match status" value="1"/>
</dbReference>
<dbReference type="InterPro" id="IPR013154">
    <property type="entry name" value="ADH-like_N"/>
</dbReference>
<dbReference type="Gene3D" id="3.90.180.10">
    <property type="entry name" value="Medium-chain alcohol dehydrogenases, catalytic domain"/>
    <property type="match status" value="1"/>
</dbReference>
<dbReference type="InterPro" id="IPR011032">
    <property type="entry name" value="GroES-like_sf"/>
</dbReference>
<evidence type="ECO:0000256" key="2">
    <source>
        <dbReference type="ARBA" id="ARBA00022553"/>
    </source>
</evidence>
<dbReference type="Pfam" id="PF08659">
    <property type="entry name" value="KR"/>
    <property type="match status" value="1"/>
</dbReference>
<evidence type="ECO:0000256" key="1">
    <source>
        <dbReference type="ARBA" id="ARBA00022450"/>
    </source>
</evidence>
<dbReference type="InterPro" id="IPR049552">
    <property type="entry name" value="PKS_DH_N"/>
</dbReference>
<keyword evidence="1" id="KW-0596">Phosphopantetheine</keyword>
<organism evidence="13 14">
    <name type="scientific">Aureobasidium subglaciale (strain EXF-2481)</name>
    <name type="common">Aureobasidium pullulans var. subglaciale</name>
    <dbReference type="NCBI Taxonomy" id="1043005"/>
    <lineage>
        <taxon>Eukaryota</taxon>
        <taxon>Fungi</taxon>
        <taxon>Dikarya</taxon>
        <taxon>Ascomycota</taxon>
        <taxon>Pezizomycotina</taxon>
        <taxon>Dothideomycetes</taxon>
        <taxon>Dothideomycetidae</taxon>
        <taxon>Dothideales</taxon>
        <taxon>Saccotheciaceae</taxon>
        <taxon>Aureobasidium</taxon>
    </lineage>
</organism>
<evidence type="ECO:0000256" key="5">
    <source>
        <dbReference type="ARBA" id="ARBA00023002"/>
    </source>
</evidence>
<dbReference type="Pfam" id="PF08240">
    <property type="entry name" value="ADH_N"/>
    <property type="match status" value="1"/>
</dbReference>
<dbReference type="PANTHER" id="PTHR43775">
    <property type="entry name" value="FATTY ACID SYNTHASE"/>
    <property type="match status" value="1"/>
</dbReference>
<dbReference type="InterPro" id="IPR016035">
    <property type="entry name" value="Acyl_Trfase/lysoPLipase"/>
</dbReference>
<dbReference type="InterPro" id="IPR020841">
    <property type="entry name" value="PKS_Beta-ketoAc_synthase_dom"/>
</dbReference>
<dbReference type="InterPro" id="IPR014043">
    <property type="entry name" value="Acyl_transferase_dom"/>
</dbReference>